<dbReference type="RefSeq" id="WP_072316066.1">
    <property type="nucleotide sequence ID" value="NZ_FPJE01000003.1"/>
</dbReference>
<dbReference type="Gene3D" id="2.60.120.10">
    <property type="entry name" value="Jelly Rolls"/>
    <property type="match status" value="1"/>
</dbReference>
<evidence type="ECO:0000259" key="1">
    <source>
        <dbReference type="PROSITE" id="PS50042"/>
    </source>
</evidence>
<dbReference type="Proteomes" id="UP000182248">
    <property type="component" value="Unassembled WGS sequence"/>
</dbReference>
<protein>
    <submittedName>
        <fullName evidence="2">cAMP-binding domain of CRP or a regulatory subunit of cAMP-dependent protein kinases</fullName>
    </submittedName>
</protein>
<keyword evidence="2" id="KW-0418">Kinase</keyword>
<dbReference type="STRING" id="1150368.SAMN02927921_00795"/>
<proteinExistence type="predicted"/>
<dbReference type="InterPro" id="IPR018490">
    <property type="entry name" value="cNMP-bd_dom_sf"/>
</dbReference>
<name>A0A1K1MSY8_9FLAO</name>
<dbReference type="InterPro" id="IPR014710">
    <property type="entry name" value="RmlC-like_jellyroll"/>
</dbReference>
<dbReference type="GO" id="GO:0016301">
    <property type="term" value="F:kinase activity"/>
    <property type="evidence" value="ECO:0007669"/>
    <property type="project" value="UniProtKB-KW"/>
</dbReference>
<dbReference type="EMBL" id="FPJE01000003">
    <property type="protein sequence ID" value="SFW26117.1"/>
    <property type="molecule type" value="Genomic_DNA"/>
</dbReference>
<dbReference type="Pfam" id="PF00027">
    <property type="entry name" value="cNMP_binding"/>
    <property type="match status" value="1"/>
</dbReference>
<feature type="domain" description="Cyclic nucleotide-binding" evidence="1">
    <location>
        <begin position="10"/>
        <end position="112"/>
    </location>
</feature>
<gene>
    <name evidence="2" type="ORF">SAMN02927921_00795</name>
</gene>
<dbReference type="PROSITE" id="PS50042">
    <property type="entry name" value="CNMP_BINDING_3"/>
    <property type="match status" value="1"/>
</dbReference>
<keyword evidence="3" id="KW-1185">Reference proteome</keyword>
<dbReference type="SUPFAM" id="SSF51206">
    <property type="entry name" value="cAMP-binding domain-like"/>
    <property type="match status" value="1"/>
</dbReference>
<dbReference type="OrthoDB" id="1044733at2"/>
<sequence length="188" mass="22142">MEKIHEYFKTLVPITDEEALFFSSKLTMRNFKRNTFVLQSGKIENYLSFIEKGTIRYFTEREDKEITFGFALAGSFESAYDSFLKQTPSHYHIQALEDTVLWSISYDDLQEVYTRTSVGQLIGRKASEELFILKSEREKSLLLYSARERYEMLLSKNPELFRKIPLKYIASYLGITPQALSRIRRRIS</sequence>
<reference evidence="2 3" key="1">
    <citation type="submission" date="2016-11" db="EMBL/GenBank/DDBJ databases">
        <authorList>
            <person name="Jaros S."/>
            <person name="Januszkiewicz K."/>
            <person name="Wedrychowicz H."/>
        </authorList>
    </citation>
    <scope>NUCLEOTIDE SEQUENCE [LARGE SCALE GENOMIC DNA]</scope>
    <source>
        <strain evidence="2 3">CGMCC 1.12145</strain>
    </source>
</reference>
<evidence type="ECO:0000313" key="3">
    <source>
        <dbReference type="Proteomes" id="UP000182248"/>
    </source>
</evidence>
<evidence type="ECO:0000313" key="2">
    <source>
        <dbReference type="EMBL" id="SFW26117.1"/>
    </source>
</evidence>
<dbReference type="AlphaFoldDB" id="A0A1K1MSY8"/>
<keyword evidence="2" id="KW-0808">Transferase</keyword>
<dbReference type="InterPro" id="IPR000595">
    <property type="entry name" value="cNMP-bd_dom"/>
</dbReference>
<organism evidence="2 3">
    <name type="scientific">Sinomicrobium oceani</name>
    <dbReference type="NCBI Taxonomy" id="1150368"/>
    <lineage>
        <taxon>Bacteria</taxon>
        <taxon>Pseudomonadati</taxon>
        <taxon>Bacteroidota</taxon>
        <taxon>Flavobacteriia</taxon>
        <taxon>Flavobacteriales</taxon>
        <taxon>Flavobacteriaceae</taxon>
        <taxon>Sinomicrobium</taxon>
    </lineage>
</organism>
<dbReference type="CDD" id="cd00038">
    <property type="entry name" value="CAP_ED"/>
    <property type="match status" value="1"/>
</dbReference>
<accession>A0A1K1MSY8</accession>